<dbReference type="InParanoid" id="A0A0D0DAK1"/>
<dbReference type="Proteomes" id="UP000054538">
    <property type="component" value="Unassembled WGS sequence"/>
</dbReference>
<gene>
    <name evidence="1" type="ORF">PAXRUDRAFT_166498</name>
</gene>
<evidence type="ECO:0000313" key="2">
    <source>
        <dbReference type="Proteomes" id="UP000054538"/>
    </source>
</evidence>
<protein>
    <submittedName>
        <fullName evidence="1">Uncharacterized protein</fullName>
    </submittedName>
</protein>
<dbReference type="HOGENOM" id="CLU_2298384_0_0_1"/>
<name>A0A0D0DAK1_9AGAM</name>
<dbReference type="AlphaFoldDB" id="A0A0D0DAK1"/>
<organism evidence="1 2">
    <name type="scientific">Paxillus rubicundulus Ve08.2h10</name>
    <dbReference type="NCBI Taxonomy" id="930991"/>
    <lineage>
        <taxon>Eukaryota</taxon>
        <taxon>Fungi</taxon>
        <taxon>Dikarya</taxon>
        <taxon>Basidiomycota</taxon>
        <taxon>Agaricomycotina</taxon>
        <taxon>Agaricomycetes</taxon>
        <taxon>Agaricomycetidae</taxon>
        <taxon>Boletales</taxon>
        <taxon>Paxilineae</taxon>
        <taxon>Paxillaceae</taxon>
        <taxon>Paxillus</taxon>
    </lineage>
</organism>
<keyword evidence="2" id="KW-1185">Reference proteome</keyword>
<reference evidence="1 2" key="1">
    <citation type="submission" date="2014-04" db="EMBL/GenBank/DDBJ databases">
        <authorList>
            <consortium name="DOE Joint Genome Institute"/>
            <person name="Kuo A."/>
            <person name="Kohler A."/>
            <person name="Jargeat P."/>
            <person name="Nagy L.G."/>
            <person name="Floudas D."/>
            <person name="Copeland A."/>
            <person name="Barry K.W."/>
            <person name="Cichocki N."/>
            <person name="Veneault-Fourrey C."/>
            <person name="LaButti K."/>
            <person name="Lindquist E.A."/>
            <person name="Lipzen A."/>
            <person name="Lundell T."/>
            <person name="Morin E."/>
            <person name="Murat C."/>
            <person name="Sun H."/>
            <person name="Tunlid A."/>
            <person name="Henrissat B."/>
            <person name="Grigoriev I.V."/>
            <person name="Hibbett D.S."/>
            <person name="Martin F."/>
            <person name="Nordberg H.P."/>
            <person name="Cantor M.N."/>
            <person name="Hua S.X."/>
        </authorList>
    </citation>
    <scope>NUCLEOTIDE SEQUENCE [LARGE SCALE GENOMIC DNA]</scope>
    <source>
        <strain evidence="1 2">Ve08.2h10</strain>
    </source>
</reference>
<dbReference type="OrthoDB" id="8069008at2759"/>
<proteinExistence type="predicted"/>
<accession>A0A0D0DAK1</accession>
<reference evidence="2" key="2">
    <citation type="submission" date="2015-01" db="EMBL/GenBank/DDBJ databases">
        <title>Evolutionary Origins and Diversification of the Mycorrhizal Mutualists.</title>
        <authorList>
            <consortium name="DOE Joint Genome Institute"/>
            <consortium name="Mycorrhizal Genomics Consortium"/>
            <person name="Kohler A."/>
            <person name="Kuo A."/>
            <person name="Nagy L.G."/>
            <person name="Floudas D."/>
            <person name="Copeland A."/>
            <person name="Barry K.W."/>
            <person name="Cichocki N."/>
            <person name="Veneault-Fourrey C."/>
            <person name="LaButti K."/>
            <person name="Lindquist E.A."/>
            <person name="Lipzen A."/>
            <person name="Lundell T."/>
            <person name="Morin E."/>
            <person name="Murat C."/>
            <person name="Riley R."/>
            <person name="Ohm R."/>
            <person name="Sun H."/>
            <person name="Tunlid A."/>
            <person name="Henrissat B."/>
            <person name="Grigoriev I.V."/>
            <person name="Hibbett D.S."/>
            <person name="Martin F."/>
        </authorList>
    </citation>
    <scope>NUCLEOTIDE SEQUENCE [LARGE SCALE GENOMIC DNA]</scope>
    <source>
        <strain evidence="2">Ve08.2h10</strain>
    </source>
</reference>
<dbReference type="STRING" id="930991.A0A0D0DAK1"/>
<sequence>LPGTIQEAYAGPDADHWKSAVEEELLNLNSNHVYKTVPILEGVTLITSKPIFHIKHDHIRNVEHYKVHIVAQGFTHSSSSSALLLDNPGPQLILGAHNVLV</sequence>
<feature type="non-terminal residue" evidence="1">
    <location>
        <position position="1"/>
    </location>
</feature>
<evidence type="ECO:0000313" key="1">
    <source>
        <dbReference type="EMBL" id="KIK77544.1"/>
    </source>
</evidence>
<dbReference type="EMBL" id="KN826939">
    <property type="protein sequence ID" value="KIK77544.1"/>
    <property type="molecule type" value="Genomic_DNA"/>
</dbReference>